<accession>A0A8S4R9R8</accession>
<dbReference type="EMBL" id="CAKXAJ010024940">
    <property type="protein sequence ID" value="CAH2233094.1"/>
    <property type="molecule type" value="Genomic_DNA"/>
</dbReference>
<gene>
    <name evidence="2" type="primary">jg10570</name>
    <name evidence="2" type="ORF">PAEG_LOCUS11224</name>
</gene>
<keyword evidence="3" id="KW-1185">Reference proteome</keyword>
<feature type="compositionally biased region" description="Low complexity" evidence="1">
    <location>
        <begin position="93"/>
        <end position="110"/>
    </location>
</feature>
<comment type="caution">
    <text evidence="2">The sequence shown here is derived from an EMBL/GenBank/DDBJ whole genome shotgun (WGS) entry which is preliminary data.</text>
</comment>
<evidence type="ECO:0000313" key="2">
    <source>
        <dbReference type="EMBL" id="CAH2233094.1"/>
    </source>
</evidence>
<sequence length="140" mass="15501">MGSGRTVHPTGGWACRLPLITGLINVSMMMANVRPKLTDPVDKDRPLYVHTAIDLTHKRRVCGTHRHKAAEIPTKTQRCSYSSPGDWDTGTLAQSSASQPAASAEADPPQGDLLKVSKLRQRRTRNIRCTSRLKGHEYAW</sequence>
<reference evidence="2" key="1">
    <citation type="submission" date="2022-03" db="EMBL/GenBank/DDBJ databases">
        <authorList>
            <person name="Lindestad O."/>
        </authorList>
    </citation>
    <scope>NUCLEOTIDE SEQUENCE</scope>
</reference>
<name>A0A8S4R9R8_9NEOP</name>
<dbReference type="Proteomes" id="UP000838756">
    <property type="component" value="Unassembled WGS sequence"/>
</dbReference>
<evidence type="ECO:0000256" key="1">
    <source>
        <dbReference type="SAM" id="MobiDB-lite"/>
    </source>
</evidence>
<feature type="region of interest" description="Disordered" evidence="1">
    <location>
        <begin position="75"/>
        <end position="111"/>
    </location>
</feature>
<evidence type="ECO:0000313" key="3">
    <source>
        <dbReference type="Proteomes" id="UP000838756"/>
    </source>
</evidence>
<organism evidence="2 3">
    <name type="scientific">Pararge aegeria aegeria</name>
    <dbReference type="NCBI Taxonomy" id="348720"/>
    <lineage>
        <taxon>Eukaryota</taxon>
        <taxon>Metazoa</taxon>
        <taxon>Ecdysozoa</taxon>
        <taxon>Arthropoda</taxon>
        <taxon>Hexapoda</taxon>
        <taxon>Insecta</taxon>
        <taxon>Pterygota</taxon>
        <taxon>Neoptera</taxon>
        <taxon>Endopterygota</taxon>
        <taxon>Lepidoptera</taxon>
        <taxon>Glossata</taxon>
        <taxon>Ditrysia</taxon>
        <taxon>Papilionoidea</taxon>
        <taxon>Nymphalidae</taxon>
        <taxon>Satyrinae</taxon>
        <taxon>Satyrini</taxon>
        <taxon>Parargina</taxon>
        <taxon>Pararge</taxon>
    </lineage>
</organism>
<protein>
    <submittedName>
        <fullName evidence="2">Jg10570 protein</fullName>
    </submittedName>
</protein>
<dbReference type="AlphaFoldDB" id="A0A8S4R9R8"/>
<proteinExistence type="predicted"/>